<dbReference type="EMBL" id="BRXE01000056">
    <property type="protein sequence ID" value="GLB84618.1"/>
    <property type="molecule type" value="Genomic_DNA"/>
</dbReference>
<gene>
    <name evidence="1" type="ORF">SRL2020028_38740</name>
</gene>
<sequence length="112" mass="11797">MDTLSPAVALLVRVASDGILVSVSESGGTQAAERWLDQMDADDPTIRVYDVQAISAAAGQLRDAVADALARGVPAHVISLSMELLEDDLSVLLRTGETIPARQLRDELGLGD</sequence>
<evidence type="ECO:0000313" key="2">
    <source>
        <dbReference type="Proteomes" id="UP001165663"/>
    </source>
</evidence>
<comment type="caution">
    <text evidence="1">The sequence shown here is derived from an EMBL/GenBank/DDBJ whole genome shotgun (WGS) entry which is preliminary data.</text>
</comment>
<dbReference type="AlphaFoldDB" id="A0AA37UZV6"/>
<protein>
    <submittedName>
        <fullName evidence="1">Uncharacterized protein</fullName>
    </submittedName>
</protein>
<name>A0AA37UZV6_9MYCO</name>
<organism evidence="1 2">
    <name type="scientific">Mycobacterium kiyosense</name>
    <dbReference type="NCBI Taxonomy" id="2871094"/>
    <lineage>
        <taxon>Bacteria</taxon>
        <taxon>Bacillati</taxon>
        <taxon>Actinomycetota</taxon>
        <taxon>Actinomycetes</taxon>
        <taxon>Mycobacteriales</taxon>
        <taxon>Mycobacteriaceae</taxon>
        <taxon>Mycobacterium</taxon>
    </lineage>
</organism>
<evidence type="ECO:0000313" key="1">
    <source>
        <dbReference type="EMBL" id="GLB84618.1"/>
    </source>
</evidence>
<accession>A0AA37UZV6</accession>
<proteinExistence type="predicted"/>
<dbReference type="Proteomes" id="UP001165663">
    <property type="component" value="Unassembled WGS sequence"/>
</dbReference>
<reference evidence="1" key="1">
    <citation type="submission" date="2022-07" db="EMBL/GenBank/DDBJ databases">
        <title>Mycobacterium kiyosense sp. nov., scotochromogenic slow-glowing species isolated from respiratory specimens.</title>
        <authorList>
            <person name="Fukano H."/>
            <person name="Kazumi Y."/>
            <person name="Sakagami N."/>
            <person name="Ato M."/>
            <person name="Mitarai S."/>
            <person name="Hoshino Y."/>
        </authorList>
    </citation>
    <scope>NUCLEOTIDE SEQUENCE</scope>
    <source>
        <strain evidence="1">SRL2020-028</strain>
    </source>
</reference>